<keyword evidence="3" id="KW-0804">Transcription</keyword>
<dbReference type="PANTHER" id="PTHR43280:SF29">
    <property type="entry name" value="ARAC-FAMILY TRANSCRIPTIONAL REGULATOR"/>
    <property type="match status" value="1"/>
</dbReference>
<evidence type="ECO:0000256" key="5">
    <source>
        <dbReference type="SAM" id="Phobius"/>
    </source>
</evidence>
<dbReference type="Proteomes" id="UP000236959">
    <property type="component" value="Unassembled WGS sequence"/>
</dbReference>
<keyword evidence="5" id="KW-0812">Transmembrane</keyword>
<evidence type="ECO:0000313" key="8">
    <source>
        <dbReference type="Proteomes" id="UP000236959"/>
    </source>
</evidence>
<dbReference type="PROSITE" id="PS00041">
    <property type="entry name" value="HTH_ARAC_FAMILY_1"/>
    <property type="match status" value="1"/>
</dbReference>
<proteinExistence type="predicted"/>
<name>A0A2S3US23_9HYPH</name>
<dbReference type="InterPro" id="IPR018062">
    <property type="entry name" value="HTH_AraC-typ_CS"/>
</dbReference>
<organism evidence="7 8">
    <name type="scientific">Roseibium marinum</name>
    <dbReference type="NCBI Taxonomy" id="281252"/>
    <lineage>
        <taxon>Bacteria</taxon>
        <taxon>Pseudomonadati</taxon>
        <taxon>Pseudomonadota</taxon>
        <taxon>Alphaproteobacteria</taxon>
        <taxon>Hyphomicrobiales</taxon>
        <taxon>Stappiaceae</taxon>
        <taxon>Roseibium</taxon>
    </lineage>
</organism>
<dbReference type="SUPFAM" id="SSF46689">
    <property type="entry name" value="Homeodomain-like"/>
    <property type="match status" value="1"/>
</dbReference>
<evidence type="ECO:0000256" key="3">
    <source>
        <dbReference type="ARBA" id="ARBA00023163"/>
    </source>
</evidence>
<evidence type="ECO:0000256" key="1">
    <source>
        <dbReference type="ARBA" id="ARBA00023015"/>
    </source>
</evidence>
<accession>A0A2S3US23</accession>
<dbReference type="OrthoDB" id="345413at2"/>
<keyword evidence="2 7" id="KW-0238">DNA-binding</keyword>
<feature type="transmembrane region" description="Helical" evidence="5">
    <location>
        <begin position="6"/>
        <end position="27"/>
    </location>
</feature>
<sequence>MDDPALVSFPLPMLTALLCSVLALLVWRLELGPVRANALFSAFFALGAVSAYFVALRFGYGFDALIPLQRTLPLFVAPLLYLGFASMTVEKRDLARSILFHLGAPFIAMGLFWLLAEDLRALDWLISASYAVYALALYLLWRKGPDALIFARVDMTRSLSNWILRGIGFLIFLLLLDTAIAVDFAVNRGSNVARLISYGTVPLILLLLAALVTLPLMFSRSRAAAQAMPAPEPEDAEVEARLRTLMDEQQLFLDPDLTVQRLARRLHLPARSLSAAINRTQGSNVSQYVNTFRLAHAARLLVEADDSVTRIAVQSGFMTRSNFYREFQRVYGQSPTEYRLSARPEREADRAGPEQA</sequence>
<dbReference type="InterPro" id="IPR020449">
    <property type="entry name" value="Tscrpt_reg_AraC-type_HTH"/>
</dbReference>
<dbReference type="Pfam" id="PF12833">
    <property type="entry name" value="HTH_18"/>
    <property type="match status" value="1"/>
</dbReference>
<keyword evidence="5" id="KW-1133">Transmembrane helix</keyword>
<feature type="transmembrane region" description="Helical" evidence="5">
    <location>
        <begin position="198"/>
        <end position="218"/>
    </location>
</feature>
<feature type="transmembrane region" description="Helical" evidence="5">
    <location>
        <begin position="122"/>
        <end position="141"/>
    </location>
</feature>
<dbReference type="GO" id="GO:0043565">
    <property type="term" value="F:sequence-specific DNA binding"/>
    <property type="evidence" value="ECO:0007669"/>
    <property type="project" value="InterPro"/>
</dbReference>
<evidence type="ECO:0000259" key="6">
    <source>
        <dbReference type="PROSITE" id="PS01124"/>
    </source>
</evidence>
<feature type="transmembrane region" description="Helical" evidence="5">
    <location>
        <begin position="39"/>
        <end position="60"/>
    </location>
</feature>
<feature type="transmembrane region" description="Helical" evidence="5">
    <location>
        <begin position="98"/>
        <end position="116"/>
    </location>
</feature>
<dbReference type="InterPro" id="IPR009057">
    <property type="entry name" value="Homeodomain-like_sf"/>
</dbReference>
<feature type="transmembrane region" description="Helical" evidence="5">
    <location>
        <begin position="72"/>
        <end position="89"/>
    </location>
</feature>
<dbReference type="AlphaFoldDB" id="A0A2S3US23"/>
<evidence type="ECO:0000256" key="4">
    <source>
        <dbReference type="SAM" id="MobiDB-lite"/>
    </source>
</evidence>
<reference evidence="7 8" key="1">
    <citation type="submission" date="2018-01" db="EMBL/GenBank/DDBJ databases">
        <title>Genomic Encyclopedia of Archaeal and Bacterial Type Strains, Phase II (KMG-II): from individual species to whole genera.</title>
        <authorList>
            <person name="Goeker M."/>
        </authorList>
    </citation>
    <scope>NUCLEOTIDE SEQUENCE [LARGE SCALE GENOMIC DNA]</scope>
    <source>
        <strain evidence="7 8">DSM 17023</strain>
    </source>
</reference>
<dbReference type="Gene3D" id="1.10.10.60">
    <property type="entry name" value="Homeodomain-like"/>
    <property type="match status" value="1"/>
</dbReference>
<keyword evidence="5" id="KW-0472">Membrane</keyword>
<evidence type="ECO:0000313" key="7">
    <source>
        <dbReference type="EMBL" id="POF30486.1"/>
    </source>
</evidence>
<keyword evidence="1" id="KW-0805">Transcription regulation</keyword>
<gene>
    <name evidence="7" type="ORF">CLV41_106100</name>
</gene>
<dbReference type="RefSeq" id="WP_103223210.1">
    <property type="nucleotide sequence ID" value="NZ_PPCN01000006.1"/>
</dbReference>
<dbReference type="PROSITE" id="PS01124">
    <property type="entry name" value="HTH_ARAC_FAMILY_2"/>
    <property type="match status" value="1"/>
</dbReference>
<dbReference type="GO" id="GO:0003700">
    <property type="term" value="F:DNA-binding transcription factor activity"/>
    <property type="evidence" value="ECO:0007669"/>
    <property type="project" value="InterPro"/>
</dbReference>
<dbReference type="SMART" id="SM00342">
    <property type="entry name" value="HTH_ARAC"/>
    <property type="match status" value="1"/>
</dbReference>
<feature type="transmembrane region" description="Helical" evidence="5">
    <location>
        <begin position="162"/>
        <end position="186"/>
    </location>
</feature>
<dbReference type="PRINTS" id="PR00032">
    <property type="entry name" value="HTHARAC"/>
</dbReference>
<feature type="region of interest" description="Disordered" evidence="4">
    <location>
        <begin position="336"/>
        <end position="356"/>
    </location>
</feature>
<dbReference type="EMBL" id="PPCN01000006">
    <property type="protein sequence ID" value="POF30486.1"/>
    <property type="molecule type" value="Genomic_DNA"/>
</dbReference>
<feature type="compositionally biased region" description="Basic and acidic residues" evidence="4">
    <location>
        <begin position="340"/>
        <end position="356"/>
    </location>
</feature>
<keyword evidence="8" id="KW-1185">Reference proteome</keyword>
<feature type="domain" description="HTH araC/xylS-type" evidence="6">
    <location>
        <begin position="236"/>
        <end position="341"/>
    </location>
</feature>
<dbReference type="PANTHER" id="PTHR43280">
    <property type="entry name" value="ARAC-FAMILY TRANSCRIPTIONAL REGULATOR"/>
    <property type="match status" value="1"/>
</dbReference>
<dbReference type="InterPro" id="IPR018060">
    <property type="entry name" value="HTH_AraC"/>
</dbReference>
<protein>
    <submittedName>
        <fullName evidence="7">AraC-like DNA-binding protein</fullName>
    </submittedName>
</protein>
<comment type="caution">
    <text evidence="7">The sequence shown here is derived from an EMBL/GenBank/DDBJ whole genome shotgun (WGS) entry which is preliminary data.</text>
</comment>
<evidence type="ECO:0000256" key="2">
    <source>
        <dbReference type="ARBA" id="ARBA00023125"/>
    </source>
</evidence>